<evidence type="ECO:0000313" key="2">
    <source>
        <dbReference type="EMBL" id="KAF5840208.1"/>
    </source>
</evidence>
<feature type="transmembrane region" description="Helical" evidence="1">
    <location>
        <begin position="63"/>
        <end position="84"/>
    </location>
</feature>
<keyword evidence="1" id="KW-0812">Transmembrane</keyword>
<gene>
    <name evidence="2" type="ORF">DUNSADRAFT_17425</name>
</gene>
<evidence type="ECO:0008006" key="4">
    <source>
        <dbReference type="Google" id="ProtNLM"/>
    </source>
</evidence>
<feature type="transmembrane region" description="Helical" evidence="1">
    <location>
        <begin position="20"/>
        <end position="42"/>
    </location>
</feature>
<organism evidence="2 3">
    <name type="scientific">Dunaliella salina</name>
    <name type="common">Green alga</name>
    <name type="synonym">Protococcus salinus</name>
    <dbReference type="NCBI Taxonomy" id="3046"/>
    <lineage>
        <taxon>Eukaryota</taxon>
        <taxon>Viridiplantae</taxon>
        <taxon>Chlorophyta</taxon>
        <taxon>core chlorophytes</taxon>
        <taxon>Chlorophyceae</taxon>
        <taxon>CS clade</taxon>
        <taxon>Chlamydomonadales</taxon>
        <taxon>Dunaliellaceae</taxon>
        <taxon>Dunaliella</taxon>
    </lineage>
</organism>
<comment type="caution">
    <text evidence="2">The sequence shown here is derived from an EMBL/GenBank/DDBJ whole genome shotgun (WGS) entry which is preliminary data.</text>
</comment>
<proteinExistence type="predicted"/>
<sequence length="142" mass="15467">MVEPPCILSEHVVAVPTSRLVTSTVLSCASATVFVGILHYHATSLTETPTPTEHGSMHRCSRGCLLWCMGLTIFMELLVLHHFMCRRVVQEVVRTLQGVGIVLESRSLVGSIISSQFVDEANIAGVIINEVGRGQHSRSDRG</sequence>
<accession>A0ABQ7H036</accession>
<name>A0ABQ7H036_DUNSA</name>
<keyword evidence="1" id="KW-1133">Transmembrane helix</keyword>
<evidence type="ECO:0000313" key="3">
    <source>
        <dbReference type="Proteomes" id="UP000815325"/>
    </source>
</evidence>
<dbReference type="EMBL" id="MU069520">
    <property type="protein sequence ID" value="KAF5840208.1"/>
    <property type="molecule type" value="Genomic_DNA"/>
</dbReference>
<reference evidence="2" key="1">
    <citation type="submission" date="2017-08" db="EMBL/GenBank/DDBJ databases">
        <authorList>
            <person name="Polle J.E."/>
            <person name="Barry K."/>
            <person name="Cushman J."/>
            <person name="Schmutz J."/>
            <person name="Tran D."/>
            <person name="Hathwaick L.T."/>
            <person name="Yim W.C."/>
            <person name="Jenkins J."/>
            <person name="Mckie-Krisberg Z.M."/>
            <person name="Prochnik S."/>
            <person name="Lindquist E."/>
            <person name="Dockter R.B."/>
            <person name="Adam C."/>
            <person name="Molina H."/>
            <person name="Bunkerborg J."/>
            <person name="Jin E."/>
            <person name="Buchheim M."/>
            <person name="Magnuson J."/>
        </authorList>
    </citation>
    <scope>NUCLEOTIDE SEQUENCE</scope>
    <source>
        <strain evidence="2">CCAP 19/18</strain>
    </source>
</reference>
<keyword evidence="1" id="KW-0472">Membrane</keyword>
<evidence type="ECO:0000256" key="1">
    <source>
        <dbReference type="SAM" id="Phobius"/>
    </source>
</evidence>
<keyword evidence="3" id="KW-1185">Reference proteome</keyword>
<dbReference type="Proteomes" id="UP000815325">
    <property type="component" value="Unassembled WGS sequence"/>
</dbReference>
<protein>
    <recommendedName>
        <fullName evidence="4">Encoded protein</fullName>
    </recommendedName>
</protein>